<evidence type="ECO:0000256" key="1">
    <source>
        <dbReference type="SAM" id="Phobius"/>
    </source>
</evidence>
<gene>
    <name evidence="2" type="ORF">QBC42DRAFT_264323</name>
</gene>
<reference evidence="2" key="1">
    <citation type="journal article" date="2023" name="Mol. Phylogenet. Evol.">
        <title>Genome-scale phylogeny and comparative genomics of the fungal order Sordariales.</title>
        <authorList>
            <person name="Hensen N."/>
            <person name="Bonometti L."/>
            <person name="Westerberg I."/>
            <person name="Brannstrom I.O."/>
            <person name="Guillou S."/>
            <person name="Cros-Aarteil S."/>
            <person name="Calhoun S."/>
            <person name="Haridas S."/>
            <person name="Kuo A."/>
            <person name="Mondo S."/>
            <person name="Pangilinan J."/>
            <person name="Riley R."/>
            <person name="LaButti K."/>
            <person name="Andreopoulos B."/>
            <person name="Lipzen A."/>
            <person name="Chen C."/>
            <person name="Yan M."/>
            <person name="Daum C."/>
            <person name="Ng V."/>
            <person name="Clum A."/>
            <person name="Steindorff A."/>
            <person name="Ohm R.A."/>
            <person name="Martin F."/>
            <person name="Silar P."/>
            <person name="Natvig D.O."/>
            <person name="Lalanne C."/>
            <person name="Gautier V."/>
            <person name="Ament-Velasquez S.L."/>
            <person name="Kruys A."/>
            <person name="Hutchinson M.I."/>
            <person name="Powell A.J."/>
            <person name="Barry K."/>
            <person name="Miller A.N."/>
            <person name="Grigoriev I.V."/>
            <person name="Debuchy R."/>
            <person name="Gladieux P."/>
            <person name="Hiltunen Thoren M."/>
            <person name="Johannesson H."/>
        </authorList>
    </citation>
    <scope>NUCLEOTIDE SEQUENCE</scope>
    <source>
        <strain evidence="2">PSN324</strain>
    </source>
</reference>
<name>A0AAV9HTV0_9PEZI</name>
<evidence type="ECO:0000313" key="2">
    <source>
        <dbReference type="EMBL" id="KAK4464112.1"/>
    </source>
</evidence>
<comment type="caution">
    <text evidence="2">The sequence shown here is derived from an EMBL/GenBank/DDBJ whole genome shotgun (WGS) entry which is preliminary data.</text>
</comment>
<dbReference type="Proteomes" id="UP001321749">
    <property type="component" value="Unassembled WGS sequence"/>
</dbReference>
<feature type="transmembrane region" description="Helical" evidence="1">
    <location>
        <begin position="118"/>
        <end position="137"/>
    </location>
</feature>
<keyword evidence="1" id="KW-0812">Transmembrane</keyword>
<feature type="transmembrane region" description="Helical" evidence="1">
    <location>
        <begin position="91"/>
        <end position="112"/>
    </location>
</feature>
<organism evidence="2 3">
    <name type="scientific">Cladorrhinum samala</name>
    <dbReference type="NCBI Taxonomy" id="585594"/>
    <lineage>
        <taxon>Eukaryota</taxon>
        <taxon>Fungi</taxon>
        <taxon>Dikarya</taxon>
        <taxon>Ascomycota</taxon>
        <taxon>Pezizomycotina</taxon>
        <taxon>Sordariomycetes</taxon>
        <taxon>Sordariomycetidae</taxon>
        <taxon>Sordariales</taxon>
        <taxon>Podosporaceae</taxon>
        <taxon>Cladorrhinum</taxon>
    </lineage>
</organism>
<keyword evidence="1" id="KW-1133">Transmembrane helix</keyword>
<reference evidence="2" key="2">
    <citation type="submission" date="2023-06" db="EMBL/GenBank/DDBJ databases">
        <authorList>
            <consortium name="Lawrence Berkeley National Laboratory"/>
            <person name="Mondo S.J."/>
            <person name="Hensen N."/>
            <person name="Bonometti L."/>
            <person name="Westerberg I."/>
            <person name="Brannstrom I.O."/>
            <person name="Guillou S."/>
            <person name="Cros-Aarteil S."/>
            <person name="Calhoun S."/>
            <person name="Haridas S."/>
            <person name="Kuo A."/>
            <person name="Pangilinan J."/>
            <person name="Riley R."/>
            <person name="Labutti K."/>
            <person name="Andreopoulos B."/>
            <person name="Lipzen A."/>
            <person name="Chen C."/>
            <person name="Yanf M."/>
            <person name="Daum C."/>
            <person name="Ng V."/>
            <person name="Clum A."/>
            <person name="Steindorff A."/>
            <person name="Ohm R."/>
            <person name="Martin F."/>
            <person name="Silar P."/>
            <person name="Natvig D."/>
            <person name="Lalanne C."/>
            <person name="Gautier V."/>
            <person name="Ament-Velasquez S.L."/>
            <person name="Kruys A."/>
            <person name="Hutchinson M.I."/>
            <person name="Powell A.J."/>
            <person name="Barry K."/>
            <person name="Miller A.N."/>
            <person name="Grigoriev I.V."/>
            <person name="Debuchy R."/>
            <person name="Gladieux P."/>
            <person name="Thoren M.H."/>
            <person name="Johannesson H."/>
        </authorList>
    </citation>
    <scope>NUCLEOTIDE SEQUENCE</scope>
    <source>
        <strain evidence="2">PSN324</strain>
    </source>
</reference>
<proteinExistence type="predicted"/>
<sequence length="160" mass="18083">MWRDDASGVVLTAPAYLILMRLHLLTQLKIYCCCQLHAAVSWRSAVMSAMILRVVCISGAVHQVRVNCASATLSCYLVPRNKQQHILNVQFILLVNCGTLYGISVDTMRVFWKLSTRFVPRLVGSVFLEMLVCHLICKHCGRHLTPQHAYWVMLLIIASV</sequence>
<keyword evidence="1" id="KW-0472">Membrane</keyword>
<keyword evidence="3" id="KW-1185">Reference proteome</keyword>
<evidence type="ECO:0000313" key="3">
    <source>
        <dbReference type="Proteomes" id="UP001321749"/>
    </source>
</evidence>
<feature type="transmembrane region" description="Helical" evidence="1">
    <location>
        <begin position="6"/>
        <end position="24"/>
    </location>
</feature>
<accession>A0AAV9HTV0</accession>
<protein>
    <submittedName>
        <fullName evidence="2">Uncharacterized protein</fullName>
    </submittedName>
</protein>
<dbReference type="EMBL" id="MU864952">
    <property type="protein sequence ID" value="KAK4464112.1"/>
    <property type="molecule type" value="Genomic_DNA"/>
</dbReference>
<dbReference type="AlphaFoldDB" id="A0AAV9HTV0"/>